<gene>
    <name evidence="2" type="ORF">GCM10011571_34310</name>
</gene>
<feature type="region of interest" description="Disordered" evidence="1">
    <location>
        <begin position="1"/>
        <end position="40"/>
    </location>
</feature>
<evidence type="ECO:0000313" key="2">
    <source>
        <dbReference type="EMBL" id="GGE29322.1"/>
    </source>
</evidence>
<protein>
    <submittedName>
        <fullName evidence="2">Uncharacterized protein</fullName>
    </submittedName>
</protein>
<sequence>MWGTNRHSQPDADRSGDDQEVLRPIKIDHRQPSIRRPPAQMTTARVFTRVKATKPTFWKKVV</sequence>
<feature type="compositionally biased region" description="Basic and acidic residues" evidence="1">
    <location>
        <begin position="8"/>
        <end position="31"/>
    </location>
</feature>
<evidence type="ECO:0000256" key="1">
    <source>
        <dbReference type="SAM" id="MobiDB-lite"/>
    </source>
</evidence>
<dbReference type="Proteomes" id="UP000625210">
    <property type="component" value="Unassembled WGS sequence"/>
</dbReference>
<organism evidence="2 3">
    <name type="scientific">Marinithermofilum abyssi</name>
    <dbReference type="NCBI Taxonomy" id="1571185"/>
    <lineage>
        <taxon>Bacteria</taxon>
        <taxon>Bacillati</taxon>
        <taxon>Bacillota</taxon>
        <taxon>Bacilli</taxon>
        <taxon>Bacillales</taxon>
        <taxon>Thermoactinomycetaceae</taxon>
        <taxon>Marinithermofilum</taxon>
    </lineage>
</organism>
<keyword evidence="3" id="KW-1185">Reference proteome</keyword>
<comment type="caution">
    <text evidence="2">The sequence shown here is derived from an EMBL/GenBank/DDBJ whole genome shotgun (WGS) entry which is preliminary data.</text>
</comment>
<evidence type="ECO:0000313" key="3">
    <source>
        <dbReference type="Proteomes" id="UP000625210"/>
    </source>
</evidence>
<reference evidence="2" key="1">
    <citation type="journal article" date="2014" name="Int. J. Syst. Evol. Microbiol.">
        <title>Complete genome sequence of Corynebacterium casei LMG S-19264T (=DSM 44701T), isolated from a smear-ripened cheese.</title>
        <authorList>
            <consortium name="US DOE Joint Genome Institute (JGI-PGF)"/>
            <person name="Walter F."/>
            <person name="Albersmeier A."/>
            <person name="Kalinowski J."/>
            <person name="Ruckert C."/>
        </authorList>
    </citation>
    <scope>NUCLEOTIDE SEQUENCE</scope>
    <source>
        <strain evidence="2">CGMCC 1.15179</strain>
    </source>
</reference>
<dbReference type="EMBL" id="BMHQ01000021">
    <property type="protein sequence ID" value="GGE29322.1"/>
    <property type="molecule type" value="Genomic_DNA"/>
</dbReference>
<name>A0A8J2YAI2_9BACL</name>
<accession>A0A8J2YAI2</accession>
<proteinExistence type="predicted"/>
<reference evidence="2" key="2">
    <citation type="submission" date="2020-09" db="EMBL/GenBank/DDBJ databases">
        <authorList>
            <person name="Sun Q."/>
            <person name="Zhou Y."/>
        </authorList>
    </citation>
    <scope>NUCLEOTIDE SEQUENCE</scope>
    <source>
        <strain evidence="2">CGMCC 1.15179</strain>
    </source>
</reference>
<dbReference type="AlphaFoldDB" id="A0A8J2YAI2"/>